<dbReference type="InterPro" id="IPR016167">
    <property type="entry name" value="FAD-bd_PCMH_sub1"/>
</dbReference>
<evidence type="ECO:0000259" key="8">
    <source>
        <dbReference type="PROSITE" id="PS51387"/>
    </source>
</evidence>
<gene>
    <name evidence="9" type="primary">pchF</name>
    <name evidence="9" type="ORF">Psch_02933</name>
</gene>
<dbReference type="PANTHER" id="PTHR11748:SF111">
    <property type="entry name" value="D-LACTATE DEHYDROGENASE, MITOCHONDRIAL-RELATED"/>
    <property type="match status" value="1"/>
</dbReference>
<keyword evidence="4" id="KW-0274">FAD</keyword>
<evidence type="ECO:0000313" key="9">
    <source>
        <dbReference type="EMBL" id="TEB05891.1"/>
    </source>
</evidence>
<name>A0A4Y7RB23_9FIRM</name>
<dbReference type="GO" id="GO:1903457">
    <property type="term" value="P:lactate catabolic process"/>
    <property type="evidence" value="ECO:0007669"/>
    <property type="project" value="TreeGrafter"/>
</dbReference>
<dbReference type="GO" id="GO:0008720">
    <property type="term" value="F:D-lactate dehydrogenase (NAD+) activity"/>
    <property type="evidence" value="ECO:0007669"/>
    <property type="project" value="TreeGrafter"/>
</dbReference>
<dbReference type="Gene3D" id="1.10.45.10">
    <property type="entry name" value="Vanillyl-alcohol Oxidase, Chain A, domain 4"/>
    <property type="match status" value="1"/>
</dbReference>
<accession>A0A4Y7RB23</accession>
<dbReference type="Pfam" id="PF02913">
    <property type="entry name" value="FAD-oxidase_C"/>
    <property type="match status" value="1"/>
</dbReference>
<reference evidence="9 10" key="1">
    <citation type="journal article" date="2018" name="Environ. Microbiol.">
        <title>Novel energy conservation strategies and behaviour of Pelotomaculum schinkii driving syntrophic propionate catabolism.</title>
        <authorList>
            <person name="Hidalgo-Ahumada C.A.P."/>
            <person name="Nobu M.K."/>
            <person name="Narihiro T."/>
            <person name="Tamaki H."/>
            <person name="Liu W.T."/>
            <person name="Kamagata Y."/>
            <person name="Stams A.J.M."/>
            <person name="Imachi H."/>
            <person name="Sousa D.Z."/>
        </authorList>
    </citation>
    <scope>NUCLEOTIDE SEQUENCE [LARGE SCALE GENOMIC DNA]</scope>
    <source>
        <strain evidence="9 10">HH</strain>
    </source>
</reference>
<evidence type="ECO:0000256" key="4">
    <source>
        <dbReference type="ARBA" id="ARBA00022827"/>
    </source>
</evidence>
<dbReference type="SUPFAM" id="SSF56176">
    <property type="entry name" value="FAD-binding/transporter-associated domain-like"/>
    <property type="match status" value="1"/>
</dbReference>
<proteinExistence type="inferred from homology"/>
<keyword evidence="6 9" id="KW-0560">Oxidoreductase</keyword>
<dbReference type="PANTHER" id="PTHR11748">
    <property type="entry name" value="D-LACTATE DEHYDROGENASE"/>
    <property type="match status" value="1"/>
</dbReference>
<dbReference type="InterPro" id="IPR004113">
    <property type="entry name" value="FAD-bd_oxidored_4_C"/>
</dbReference>
<dbReference type="PROSITE" id="PS51387">
    <property type="entry name" value="FAD_PCMH"/>
    <property type="match status" value="1"/>
</dbReference>
<dbReference type="InterPro" id="IPR016171">
    <property type="entry name" value="Vanillyl_alc_oxidase_C-sub2"/>
</dbReference>
<evidence type="ECO:0000256" key="7">
    <source>
        <dbReference type="ARBA" id="ARBA00038897"/>
    </source>
</evidence>
<dbReference type="RefSeq" id="WP_190258588.1">
    <property type="nucleotide sequence ID" value="NZ_QFGA01000002.1"/>
</dbReference>
<protein>
    <recommendedName>
        <fullName evidence="7">D-lactate dehydrogenase (cytochrome)</fullName>
        <ecNumber evidence="7">1.1.2.4</ecNumber>
    </recommendedName>
</protein>
<comment type="caution">
    <text evidence="9">The sequence shown here is derived from an EMBL/GenBank/DDBJ whole genome shotgun (WGS) entry which is preliminary data.</text>
</comment>
<dbReference type="InterPro" id="IPR006094">
    <property type="entry name" value="Oxid_FAD_bind_N"/>
</dbReference>
<sequence>MSIKDELEKIVGKENVSDLRDDLLQYAQDLSLLPAGMANIVVQPESSEQVSAVVKWANENNVPVVPVSSKVHFHGSTIPKQGGIVMDLGKMNKIIEIDVFDRRIRIEPGVTWGQLAPELDKQGMRMVMPLCPHKDRSVLTDYLEREVPTNTVYEYNEPMQGFEVVWPNGDIFRGGSASVHGYPQSKAHGSNPSGPGLDFYRLVQGAQGTMGALTWSNLKIEHKPQIDKVLFAPITDLARGQEFLYRILPRRIGEEVLLLNNVDLATILADKWPDDFAALRKALPPWTLVVVICGLVRRPEEKIAYEEKFLNGVMKNEFKDIALTDNLPGFPGIGKKLLPLLRNPWPKEVYWKNQWKGASQSLFFICKPKATPAYVKTVQAVAVKYGYKPEDLGVYVQPIEHNRACQLEFTFFYNPADASEKANIANLYKEAAAALINEGAYFTRPYGVLAPMMYERAGSYTSLLKRVKKIFDPNNIMNPGNLCF</sequence>
<keyword evidence="3" id="KW-0285">Flavoprotein</keyword>
<evidence type="ECO:0000256" key="5">
    <source>
        <dbReference type="ARBA" id="ARBA00022946"/>
    </source>
</evidence>
<dbReference type="Gene3D" id="3.30.43.10">
    <property type="entry name" value="Uridine Diphospho-n-acetylenolpyruvylglucosamine Reductase, domain 2"/>
    <property type="match status" value="1"/>
</dbReference>
<feature type="domain" description="FAD-binding PCMH-type" evidence="8">
    <location>
        <begin position="34"/>
        <end position="223"/>
    </location>
</feature>
<evidence type="ECO:0000256" key="6">
    <source>
        <dbReference type="ARBA" id="ARBA00023002"/>
    </source>
</evidence>
<evidence type="ECO:0000313" key="10">
    <source>
        <dbReference type="Proteomes" id="UP000298324"/>
    </source>
</evidence>
<evidence type="ECO:0000256" key="2">
    <source>
        <dbReference type="ARBA" id="ARBA00008000"/>
    </source>
</evidence>
<comment type="similarity">
    <text evidence="2">Belongs to the FAD-binding oxidoreductase/transferase type 4 family.</text>
</comment>
<dbReference type="Pfam" id="PF01565">
    <property type="entry name" value="FAD_binding_4"/>
    <property type="match status" value="1"/>
</dbReference>
<dbReference type="InterPro" id="IPR016164">
    <property type="entry name" value="FAD-linked_Oxase-like_C"/>
</dbReference>
<dbReference type="EMBL" id="QFGA01000002">
    <property type="protein sequence ID" value="TEB05891.1"/>
    <property type="molecule type" value="Genomic_DNA"/>
</dbReference>
<dbReference type="GO" id="GO:0004458">
    <property type="term" value="F:D-lactate dehydrogenase (cytochrome) activity"/>
    <property type="evidence" value="ECO:0007669"/>
    <property type="project" value="UniProtKB-EC"/>
</dbReference>
<keyword evidence="10" id="KW-1185">Reference proteome</keyword>
<evidence type="ECO:0000256" key="3">
    <source>
        <dbReference type="ARBA" id="ARBA00022630"/>
    </source>
</evidence>
<dbReference type="EC" id="1.1.2.4" evidence="7"/>
<dbReference type="InterPro" id="IPR016169">
    <property type="entry name" value="FAD-bd_PCMH_sub2"/>
</dbReference>
<dbReference type="AlphaFoldDB" id="A0A4Y7RB23"/>
<dbReference type="Gene3D" id="3.30.465.10">
    <property type="match status" value="1"/>
</dbReference>
<dbReference type="Proteomes" id="UP000298324">
    <property type="component" value="Unassembled WGS sequence"/>
</dbReference>
<evidence type="ECO:0000256" key="1">
    <source>
        <dbReference type="ARBA" id="ARBA00001974"/>
    </source>
</evidence>
<dbReference type="SUPFAM" id="SSF55103">
    <property type="entry name" value="FAD-linked oxidases, C-terminal domain"/>
    <property type="match status" value="1"/>
</dbReference>
<dbReference type="InterPro" id="IPR016166">
    <property type="entry name" value="FAD-bd_PCMH"/>
</dbReference>
<comment type="cofactor">
    <cofactor evidence="1">
        <name>FAD</name>
        <dbReference type="ChEBI" id="CHEBI:57692"/>
    </cofactor>
</comment>
<dbReference type="InterPro" id="IPR036318">
    <property type="entry name" value="FAD-bd_PCMH-like_sf"/>
</dbReference>
<keyword evidence="5" id="KW-0809">Transit peptide</keyword>
<dbReference type="GO" id="GO:0071949">
    <property type="term" value="F:FAD binding"/>
    <property type="evidence" value="ECO:0007669"/>
    <property type="project" value="InterPro"/>
</dbReference>
<organism evidence="9 10">
    <name type="scientific">Pelotomaculum schinkii</name>
    <dbReference type="NCBI Taxonomy" id="78350"/>
    <lineage>
        <taxon>Bacteria</taxon>
        <taxon>Bacillati</taxon>
        <taxon>Bacillota</taxon>
        <taxon>Clostridia</taxon>
        <taxon>Eubacteriales</taxon>
        <taxon>Desulfotomaculaceae</taxon>
        <taxon>Pelotomaculum</taxon>
    </lineage>
</organism>